<gene>
    <name evidence="2" type="ORF">OEG84_18310</name>
</gene>
<feature type="region of interest" description="Disordered" evidence="1">
    <location>
        <begin position="401"/>
        <end position="427"/>
    </location>
</feature>
<comment type="caution">
    <text evidence="2">The sequence shown here is derived from an EMBL/GenBank/DDBJ whole genome shotgun (WGS) entry which is preliminary data.</text>
</comment>
<protein>
    <submittedName>
        <fullName evidence="2">Uncharacterized protein</fullName>
    </submittedName>
</protein>
<evidence type="ECO:0000256" key="1">
    <source>
        <dbReference type="SAM" id="MobiDB-lite"/>
    </source>
</evidence>
<reference evidence="2" key="1">
    <citation type="submission" date="2022-10" db="EMBL/GenBank/DDBJ databases">
        <title>Hoeflea sp. G2-23, isolated from marine algae.</title>
        <authorList>
            <person name="Kristyanto S."/>
            <person name="Kim J.M."/>
            <person name="Jeon C.O."/>
        </authorList>
    </citation>
    <scope>NUCLEOTIDE SEQUENCE</scope>
    <source>
        <strain evidence="2">G2-23</strain>
    </source>
</reference>
<proteinExistence type="predicted"/>
<evidence type="ECO:0000313" key="3">
    <source>
        <dbReference type="Proteomes" id="UP001073227"/>
    </source>
</evidence>
<name>A0ABT3ZCS8_9HYPH</name>
<evidence type="ECO:0000313" key="2">
    <source>
        <dbReference type="EMBL" id="MCY0149607.1"/>
    </source>
</evidence>
<organism evidence="2 3">
    <name type="scientific">Hoeflea algicola</name>
    <dbReference type="NCBI Taxonomy" id="2983763"/>
    <lineage>
        <taxon>Bacteria</taxon>
        <taxon>Pseudomonadati</taxon>
        <taxon>Pseudomonadota</taxon>
        <taxon>Alphaproteobacteria</taxon>
        <taxon>Hyphomicrobiales</taxon>
        <taxon>Rhizobiaceae</taxon>
        <taxon>Hoeflea</taxon>
    </lineage>
</organism>
<accession>A0ABT3ZCS8</accession>
<feature type="compositionally biased region" description="Basic residues" evidence="1">
    <location>
        <begin position="408"/>
        <end position="420"/>
    </location>
</feature>
<sequence>MTKLVIKGTLSGLEMGIGSDAREFGYTPRALAEQLRFVAMDYLILERDYAASQTRGNVLKSIANVTEGNPETIGLRGFGLEGDALAAVCGQYPTASVKLHGVEDYEDIYVPGRLDLEIAAFKKMAAIHARKSAPVLFKAENMGTGLEGAQAPDALTSKEKLKALGEASPVQFAEAIAHAEALLKRTLQVGDGAAGRNLKMADHVEAPPKWKLINRVLDLIWPLEKGPMHWRTMAKVRNIINHVIIYVFETDEESRLRAKKSERLISLGTDSDNEDFRFDPGMLSTILTYRHQVNTLREAVKYVEKRKFVIEAAHPYPRPEHVIQRILRLEAKVFYPLLDWRRELEARLRLGDYRTSDAGVRRPTGGIYAVPGVPTITKGLSQAAIVARLVRAWRVFLREGPKAPPNKGVRKKPASKGKKSIKVDYPK</sequence>
<keyword evidence="3" id="KW-1185">Reference proteome</keyword>
<dbReference type="RefSeq" id="WP_267655060.1">
    <property type="nucleotide sequence ID" value="NZ_JAOVZR010000001.1"/>
</dbReference>
<dbReference type="Proteomes" id="UP001073227">
    <property type="component" value="Unassembled WGS sequence"/>
</dbReference>
<dbReference type="EMBL" id="JAOVZR010000001">
    <property type="protein sequence ID" value="MCY0149607.1"/>
    <property type="molecule type" value="Genomic_DNA"/>
</dbReference>